<dbReference type="Proteomes" id="UP000224567">
    <property type="component" value="Unassembled WGS sequence"/>
</dbReference>
<organism evidence="1 2">
    <name type="scientific">Capsicum baccatum</name>
    <name type="common">Peruvian pepper</name>
    <dbReference type="NCBI Taxonomy" id="33114"/>
    <lineage>
        <taxon>Eukaryota</taxon>
        <taxon>Viridiplantae</taxon>
        <taxon>Streptophyta</taxon>
        <taxon>Embryophyta</taxon>
        <taxon>Tracheophyta</taxon>
        <taxon>Spermatophyta</taxon>
        <taxon>Magnoliopsida</taxon>
        <taxon>eudicotyledons</taxon>
        <taxon>Gunneridae</taxon>
        <taxon>Pentapetalae</taxon>
        <taxon>asterids</taxon>
        <taxon>lamiids</taxon>
        <taxon>Solanales</taxon>
        <taxon>Solanaceae</taxon>
        <taxon>Solanoideae</taxon>
        <taxon>Capsiceae</taxon>
        <taxon>Capsicum</taxon>
    </lineage>
</organism>
<reference evidence="2" key="2">
    <citation type="journal article" date="2017" name="J. Anim. Genet.">
        <title>Multiple reference genome sequences of hot pepper reveal the massive evolution of plant disease resistance genes by retroduplication.</title>
        <authorList>
            <person name="Kim S."/>
            <person name="Park J."/>
            <person name="Yeom S.-I."/>
            <person name="Kim Y.-M."/>
            <person name="Seo E."/>
            <person name="Kim K.-T."/>
            <person name="Kim M.-S."/>
            <person name="Lee J.M."/>
            <person name="Cheong K."/>
            <person name="Shin H.-S."/>
            <person name="Kim S.-B."/>
            <person name="Han K."/>
            <person name="Lee J."/>
            <person name="Park M."/>
            <person name="Lee H.-A."/>
            <person name="Lee H.-Y."/>
            <person name="Lee Y."/>
            <person name="Oh S."/>
            <person name="Lee J.H."/>
            <person name="Choi E."/>
            <person name="Choi E."/>
            <person name="Lee S.E."/>
            <person name="Jeon J."/>
            <person name="Kim H."/>
            <person name="Choi G."/>
            <person name="Song H."/>
            <person name="Lee J."/>
            <person name="Lee S.-C."/>
            <person name="Kwon J.-K."/>
            <person name="Lee H.-Y."/>
            <person name="Koo N."/>
            <person name="Hong Y."/>
            <person name="Kim R.W."/>
            <person name="Kang W.-H."/>
            <person name="Huh J.H."/>
            <person name="Kang B.-C."/>
            <person name="Yang T.-J."/>
            <person name="Lee Y.-H."/>
            <person name="Bennetzen J.L."/>
            <person name="Choi D."/>
        </authorList>
    </citation>
    <scope>NUCLEOTIDE SEQUENCE [LARGE SCALE GENOMIC DNA]</scope>
    <source>
        <strain evidence="2">cv. PBC81</strain>
    </source>
</reference>
<evidence type="ECO:0000313" key="1">
    <source>
        <dbReference type="EMBL" id="PHT57398.1"/>
    </source>
</evidence>
<dbReference type="AlphaFoldDB" id="A0A2G2XIS5"/>
<keyword evidence="2" id="KW-1185">Reference proteome</keyword>
<dbReference type="STRING" id="33114.A0A2G2XIS5"/>
<proteinExistence type="predicted"/>
<dbReference type="EMBL" id="MLFT02000002">
    <property type="protein sequence ID" value="PHT57398.1"/>
    <property type="molecule type" value="Genomic_DNA"/>
</dbReference>
<reference evidence="1 2" key="1">
    <citation type="journal article" date="2017" name="Genome Biol.">
        <title>New reference genome sequences of hot pepper reveal the massive evolution of plant disease-resistance genes by retroduplication.</title>
        <authorList>
            <person name="Kim S."/>
            <person name="Park J."/>
            <person name="Yeom S.I."/>
            <person name="Kim Y.M."/>
            <person name="Seo E."/>
            <person name="Kim K.T."/>
            <person name="Kim M.S."/>
            <person name="Lee J.M."/>
            <person name="Cheong K."/>
            <person name="Shin H.S."/>
            <person name="Kim S.B."/>
            <person name="Han K."/>
            <person name="Lee J."/>
            <person name="Park M."/>
            <person name="Lee H.A."/>
            <person name="Lee H.Y."/>
            <person name="Lee Y."/>
            <person name="Oh S."/>
            <person name="Lee J.H."/>
            <person name="Choi E."/>
            <person name="Choi E."/>
            <person name="Lee S.E."/>
            <person name="Jeon J."/>
            <person name="Kim H."/>
            <person name="Choi G."/>
            <person name="Song H."/>
            <person name="Lee J."/>
            <person name="Lee S.C."/>
            <person name="Kwon J.K."/>
            <person name="Lee H.Y."/>
            <person name="Koo N."/>
            <person name="Hong Y."/>
            <person name="Kim R.W."/>
            <person name="Kang W.H."/>
            <person name="Huh J.H."/>
            <person name="Kang B.C."/>
            <person name="Yang T.J."/>
            <person name="Lee Y.H."/>
            <person name="Bennetzen J.L."/>
            <person name="Choi D."/>
        </authorList>
    </citation>
    <scope>NUCLEOTIDE SEQUENCE [LARGE SCALE GENOMIC DNA]</scope>
    <source>
        <strain evidence="2">cv. PBC81</strain>
    </source>
</reference>
<name>A0A2G2XIS5_CAPBA</name>
<gene>
    <name evidence="1" type="ORF">CQW23_05884</name>
</gene>
<comment type="caution">
    <text evidence="1">The sequence shown here is derived from an EMBL/GenBank/DDBJ whole genome shotgun (WGS) entry which is preliminary data.</text>
</comment>
<protein>
    <submittedName>
        <fullName evidence="1">ADP,ATP carrier protein 1, mitochondrial</fullName>
    </submittedName>
</protein>
<dbReference type="OrthoDB" id="270584at2759"/>
<accession>A0A2G2XIS5</accession>
<evidence type="ECO:0000313" key="2">
    <source>
        <dbReference type="Proteomes" id="UP000224567"/>
    </source>
</evidence>
<sequence>MATGRDLLETLHPVVQLALPRCSLSTHWIMHIPVLQMMPRLQRKEARDSSMSSEAVKYKSSLDAFSQIRGSQISGANILRAVAGAGVLDGYDKLQMIIFGKKYGSGAA</sequence>